<keyword evidence="5" id="KW-1185">Reference proteome</keyword>
<proteinExistence type="predicted"/>
<protein>
    <submittedName>
        <fullName evidence="3">DNA-binding protein</fullName>
    </submittedName>
</protein>
<dbReference type="GO" id="GO:0003677">
    <property type="term" value="F:DNA binding"/>
    <property type="evidence" value="ECO:0007669"/>
    <property type="project" value="UniProtKB-KW"/>
</dbReference>
<comment type="caution">
    <text evidence="2">The sequence shown here is derived from an EMBL/GenBank/DDBJ whole genome shotgun (WGS) entry which is preliminary data.</text>
</comment>
<dbReference type="RefSeq" id="WP_042985209.1">
    <property type="nucleotide sequence ID" value="NZ_JMQC01000012.1"/>
</dbReference>
<sequence>MDEIKNGKSKETLFSVYTTREAEQIWGLAENTVNKWCNRGKFYENEARKSGKVWLVTRNGMNRLTSK</sequence>
<organism evidence="2 4">
    <name type="scientific">Bacillus clarus</name>
    <dbReference type="NCBI Taxonomy" id="2338372"/>
    <lineage>
        <taxon>Bacteria</taxon>
        <taxon>Bacillati</taxon>
        <taxon>Bacillota</taxon>
        <taxon>Bacilli</taxon>
        <taxon>Bacillales</taxon>
        <taxon>Bacillaceae</taxon>
        <taxon>Bacillus</taxon>
        <taxon>Bacillus cereus group</taxon>
    </lineage>
</organism>
<dbReference type="Proteomes" id="UP000029389">
    <property type="component" value="Unassembled WGS sequence"/>
</dbReference>
<accession>A0A090YAE2</accession>
<reference evidence="2 4" key="1">
    <citation type="submission" date="2014-04" db="EMBL/GenBank/DDBJ databases">
        <authorList>
            <person name="Bishop-Lilly K.A."/>
            <person name="Broomall S.M."/>
            <person name="Chain P.S."/>
            <person name="Chertkov O."/>
            <person name="Coyne S.R."/>
            <person name="Daligault H.E."/>
            <person name="Davenport K.W."/>
            <person name="Erkkila T."/>
            <person name="Frey K.G."/>
            <person name="Gibbons H.S."/>
            <person name="Gu W."/>
            <person name="Jaissle J."/>
            <person name="Johnson S.L."/>
            <person name="Koroleva G.I."/>
            <person name="Ladner J.T."/>
            <person name="Lo C.-C."/>
            <person name="Minogue T.D."/>
            <person name="Munk C."/>
            <person name="Palacios G.F."/>
            <person name="Redden C.L."/>
            <person name="Rosenzweig C.N."/>
            <person name="Scholz M.B."/>
            <person name="Teshima H."/>
            <person name="Xu Y."/>
        </authorList>
    </citation>
    <scope>NUCLEOTIDE SEQUENCE [LARGE SCALE GENOMIC DNA]</scope>
    <source>
        <strain evidence="2 4">BHP</strain>
    </source>
</reference>
<gene>
    <name evidence="3" type="ORF">D0U04_21775</name>
    <name evidence="2" type="ORF">DJ93_5988</name>
</gene>
<dbReference type="AlphaFoldDB" id="A0A090YAE2"/>
<evidence type="ECO:0000313" key="4">
    <source>
        <dbReference type="Proteomes" id="UP000029389"/>
    </source>
</evidence>
<dbReference type="EMBL" id="QVOD01000034">
    <property type="protein sequence ID" value="RFT64511.1"/>
    <property type="molecule type" value="Genomic_DNA"/>
</dbReference>
<evidence type="ECO:0000313" key="5">
    <source>
        <dbReference type="Proteomes" id="UP000264294"/>
    </source>
</evidence>
<dbReference type="Pfam" id="PF20038">
    <property type="entry name" value="HTH_59"/>
    <property type="match status" value="1"/>
</dbReference>
<dbReference type="Proteomes" id="UP000264294">
    <property type="component" value="Unassembled WGS sequence"/>
</dbReference>
<dbReference type="InterPro" id="IPR045403">
    <property type="entry name" value="HTH_59_Firmicutes_type"/>
</dbReference>
<feature type="domain" description="Helix-turn-helix" evidence="1">
    <location>
        <begin position="13"/>
        <end position="65"/>
    </location>
</feature>
<name>A0A090YAE2_9BACI</name>
<evidence type="ECO:0000313" key="3">
    <source>
        <dbReference type="EMBL" id="RFT64511.1"/>
    </source>
</evidence>
<evidence type="ECO:0000313" key="2">
    <source>
        <dbReference type="EMBL" id="KFM94802.1"/>
    </source>
</evidence>
<reference evidence="3 5" key="2">
    <citation type="submission" date="2018-08" db="EMBL/GenBank/DDBJ databases">
        <title>Bacillus clarus sp. nov. strain PS00077A.</title>
        <authorList>
            <person name="Mendez Acevedo M."/>
            <person name="Carroll L."/>
            <person name="Mukherjee M."/>
            <person name="Wiedmann M."/>
            <person name="Kovac J."/>
        </authorList>
    </citation>
    <scope>NUCLEOTIDE SEQUENCE [LARGE SCALE GENOMIC DNA]</scope>
    <source>
        <strain evidence="3 5">PS00077A</strain>
    </source>
</reference>
<evidence type="ECO:0000259" key="1">
    <source>
        <dbReference type="Pfam" id="PF20038"/>
    </source>
</evidence>
<keyword evidence="3" id="KW-0238">DNA-binding</keyword>
<dbReference type="EMBL" id="JMQC01000012">
    <property type="protein sequence ID" value="KFM94802.1"/>
    <property type="molecule type" value="Genomic_DNA"/>
</dbReference>